<gene>
    <name evidence="1" type="ORF">BcepSauron_314</name>
</gene>
<reference evidence="1 2" key="1">
    <citation type="submission" date="2019-02" db="EMBL/GenBank/DDBJ databases">
        <title>Complete genome sequence of Burkholderia cenocepacia phage BcepSauron.</title>
        <authorList>
            <person name="Park K."/>
            <person name="Gonzalez C."/>
            <person name="Liu M."/>
            <person name="Gill J."/>
        </authorList>
    </citation>
    <scope>NUCLEOTIDE SEQUENCE [LARGE SCALE GENOMIC DNA]</scope>
</reference>
<dbReference type="Proteomes" id="UP000301424">
    <property type="component" value="Segment"/>
</dbReference>
<evidence type="ECO:0000313" key="2">
    <source>
        <dbReference type="Proteomes" id="UP000301424"/>
    </source>
</evidence>
<accession>A0A482MLT4</accession>
<sequence>MTEAQLNQIRSDALDLTIKSATLVVEGYLRNNINETGPKLRDGVTALMLERFFLYCSVVIVKESGRVRASVDGTLRAFHTDELSFQRKFEVEVLNVEKPIYINGEKAERAICAAFVIASAACSTSQEVEATMHREIRAQGIRNYRLELGDQPTLMLRADPERGLDAACTINLLSSSSVAEAPVAVTLVDEKRKSNIIEDDAREAATVVSKYARNLAYTLRRSSPAQVRAGLTAQVEQAFSEKFTDIMTNVRVYDDVSGAEFEVTARHRLMQAVHHIKFHVDFVHELSIEELRSALDTAFRISVGARCGNDHNAHHDKIKQDLTDAAYAYDEHIQCAFSLLSSAAGLQCVVTVVDPEYDRVPDSSVAFALFVPVAGIQEPGMVERDPYELVESGHGGMKVALAKLDDDDVEDDLDEGDSEGCQSEEPQVEYDVPSRGMAVDMAANASRLQSQLSKDSAFAWSWHDQYAQSILPFMNMGNKPDKFLKANSIARQIMINTWGIDSKKLPEWRAGVEAVAERLEHERQERIKDRERIWKLVYQSCKNAFKAGIDEAGIETLLAGVGDSLGDGWSVGVAFYQRSDEEYRTARITVRNEDGERTFTGQCSDYHPENN</sequence>
<keyword evidence="2" id="KW-1185">Reference proteome</keyword>
<evidence type="ECO:0000313" key="1">
    <source>
        <dbReference type="EMBL" id="QBQ74694.1"/>
    </source>
</evidence>
<name>A0A482MLT4_9CAUD</name>
<protein>
    <submittedName>
        <fullName evidence="1">DNA modification protein</fullName>
    </submittedName>
</protein>
<proteinExistence type="predicted"/>
<organism evidence="1 2">
    <name type="scientific">Burkholderia phage BcepSauron</name>
    <dbReference type="NCBI Taxonomy" id="2530033"/>
    <lineage>
        <taxon>Viruses</taxon>
        <taxon>Duplodnaviria</taxon>
        <taxon>Heunggongvirae</taxon>
        <taxon>Uroviricota</taxon>
        <taxon>Caudoviricetes</taxon>
        <taxon>Sarumanvirus</taxon>
        <taxon>Sarumanvirus bcepsauron</taxon>
    </lineage>
</organism>
<dbReference type="EMBL" id="MK552141">
    <property type="protein sequence ID" value="QBQ74694.1"/>
    <property type="molecule type" value="Genomic_DNA"/>
</dbReference>